<keyword evidence="3" id="KW-0234">DNA repair</keyword>
<name>F5ZCK1_ALTNA</name>
<dbReference type="Pfam" id="PF13538">
    <property type="entry name" value="UvrD_C_2"/>
    <property type="match status" value="1"/>
</dbReference>
<keyword evidence="3" id="KW-0227">DNA damage</keyword>
<keyword evidence="3" id="KW-0540">Nuclease</keyword>
<dbReference type="PANTHER" id="PTHR43788:SF6">
    <property type="entry name" value="DNA HELICASE B"/>
    <property type="match status" value="1"/>
</dbReference>
<evidence type="ECO:0000256" key="3">
    <source>
        <dbReference type="HAMAP-Rule" id="MF_01487"/>
    </source>
</evidence>
<comment type="catalytic activity">
    <reaction evidence="3">
        <text>ATP + H2O = ADP + phosphate + H(+)</text>
        <dbReference type="Rhea" id="RHEA:13065"/>
        <dbReference type="ChEBI" id="CHEBI:15377"/>
        <dbReference type="ChEBI" id="CHEBI:15378"/>
        <dbReference type="ChEBI" id="CHEBI:30616"/>
        <dbReference type="ChEBI" id="CHEBI:43474"/>
        <dbReference type="ChEBI" id="CHEBI:456216"/>
        <dbReference type="EC" id="5.6.2.3"/>
    </reaction>
</comment>
<evidence type="ECO:0000313" key="6">
    <source>
        <dbReference type="EMBL" id="AEF02750.1"/>
    </source>
</evidence>
<dbReference type="NCBIfam" id="TIGR01447">
    <property type="entry name" value="recD"/>
    <property type="match status" value="1"/>
</dbReference>
<keyword evidence="1 3" id="KW-0547">Nucleotide-binding</keyword>
<dbReference type="eggNOG" id="COG0507">
    <property type="taxonomic scope" value="Bacteria"/>
</dbReference>
<organism evidence="6 7">
    <name type="scientific">Alteromonas naphthalenivorans</name>
    <dbReference type="NCBI Taxonomy" id="715451"/>
    <lineage>
        <taxon>Bacteria</taxon>
        <taxon>Pseudomonadati</taxon>
        <taxon>Pseudomonadota</taxon>
        <taxon>Gammaproteobacteria</taxon>
        <taxon>Alteromonadales</taxon>
        <taxon>Alteromonadaceae</taxon>
        <taxon>Alteromonas/Salinimonas group</taxon>
        <taxon>Alteromonas</taxon>
    </lineage>
</organism>
<keyword evidence="2 3" id="KW-0067">ATP-binding</keyword>
<dbReference type="InterPro" id="IPR050534">
    <property type="entry name" value="Coronavir_polyprotein_1ab"/>
</dbReference>
<comment type="similarity">
    <text evidence="3">Belongs to the RecD family.</text>
</comment>
<feature type="domain" description="UvrD-like helicase C-terminal" evidence="5">
    <location>
        <begin position="636"/>
        <end position="687"/>
    </location>
</feature>
<keyword evidence="3" id="KW-0378">Hydrolase</keyword>
<dbReference type="PANTHER" id="PTHR43788">
    <property type="entry name" value="DNA2/NAM7 HELICASE FAMILY MEMBER"/>
    <property type="match status" value="1"/>
</dbReference>
<dbReference type="EC" id="5.6.2.3" evidence="3"/>
<keyword evidence="3" id="KW-0269">Exonuclease</keyword>
<dbReference type="InterPro" id="IPR027785">
    <property type="entry name" value="UvrD-like_helicase_C"/>
</dbReference>
<comment type="function">
    <text evidence="3">A helicase/nuclease that prepares dsDNA breaks (DSB) for recombinational DNA repair. Binds to DSBs and unwinds DNA via a highly rapid and processive ATP-dependent bidirectional helicase activity. Unwinds dsDNA until it encounters a Chi (crossover hotspot instigator) sequence from the 3' direction. Cuts ssDNA a few nucleotides 3' to the Chi site. The properties and activities of the enzyme are changed at Chi. The Chi-altered holoenzyme produces a long 3'-ssDNA overhang and facilitates RecA-binding to the ssDNA for homologous DNA recombination and repair. Holoenzyme degrades any linearized DNA that is unable to undergo homologous recombination. In the holoenzyme this subunit has ssDNA-dependent ATPase and 5'-3' helicase activity. When added to pre-assembled RecBC greatly stimulates nuclease activity and augments holoenzyme processivity. Negatively regulates the RecA-loading ability of RecBCD.</text>
</comment>
<dbReference type="CDD" id="cd17933">
    <property type="entry name" value="DEXSc_RecD-like"/>
    <property type="match status" value="1"/>
</dbReference>
<dbReference type="KEGG" id="alt:ambt_06065"/>
<dbReference type="GO" id="GO:0017116">
    <property type="term" value="F:single-stranded DNA helicase activity"/>
    <property type="evidence" value="ECO:0007669"/>
    <property type="project" value="TreeGrafter"/>
</dbReference>
<evidence type="ECO:0000313" key="7">
    <source>
        <dbReference type="Proteomes" id="UP000000683"/>
    </source>
</evidence>
<dbReference type="SUPFAM" id="SSF52540">
    <property type="entry name" value="P-loop containing nucleoside triphosphate hydrolases"/>
    <property type="match status" value="1"/>
</dbReference>
<keyword evidence="3" id="KW-0347">Helicase</keyword>
<dbReference type="AlphaFoldDB" id="F5ZCK1"/>
<dbReference type="GO" id="GO:0000724">
    <property type="term" value="P:double-strand break repair via homologous recombination"/>
    <property type="evidence" value="ECO:0007669"/>
    <property type="project" value="UniProtKB-UniRule"/>
</dbReference>
<comment type="miscellaneous">
    <text evidence="3">In the RecBCD complex, RecB has a slow 3'-5' helicase, an exonuclease activity and loads RecA onto ssDNA, RecD has a fast 5'-3' helicase activity, while RecC stimulates the ATPase and processivity of the RecB helicase and contributes to recognition of the Chi site.</text>
</comment>
<dbReference type="Gene3D" id="3.40.50.300">
    <property type="entry name" value="P-loop containing nucleotide triphosphate hydrolases"/>
    <property type="match status" value="3"/>
</dbReference>
<evidence type="ECO:0000259" key="5">
    <source>
        <dbReference type="Pfam" id="PF13538"/>
    </source>
</evidence>
<dbReference type="GO" id="GO:0009338">
    <property type="term" value="C:exodeoxyribonuclease V complex"/>
    <property type="evidence" value="ECO:0007669"/>
    <property type="project" value="InterPro"/>
</dbReference>
<dbReference type="RefSeq" id="WP_013783690.1">
    <property type="nucleotide sequence ID" value="NC_015554.1"/>
</dbReference>
<accession>F5ZCK1</accession>
<dbReference type="EMBL" id="CP002339">
    <property type="protein sequence ID" value="AEF02750.1"/>
    <property type="molecule type" value="Genomic_DNA"/>
</dbReference>
<keyword evidence="3" id="KW-0238">DNA-binding</keyword>
<dbReference type="OrthoDB" id="9803432at2"/>
<keyword evidence="3" id="KW-0413">Isomerase</keyword>
<protein>
    <recommendedName>
        <fullName evidence="3">RecBCD enzyme subunit RecD</fullName>
        <ecNumber evidence="3">5.6.2.3</ecNumber>
    </recommendedName>
    <alternativeName>
        <fullName evidence="3">DNA 5'-3' helicase subunit RecD</fullName>
    </alternativeName>
    <alternativeName>
        <fullName evidence="3">Exonuclease V subunit RecD</fullName>
        <shortName evidence="3">ExoV subunit RecD</shortName>
    </alternativeName>
    <alternativeName>
        <fullName evidence="3">Helicase/nuclease RecBCD subunit RecD</fullName>
    </alternativeName>
</protein>
<dbReference type="HAMAP" id="MF_01487">
    <property type="entry name" value="RecD"/>
    <property type="match status" value="1"/>
</dbReference>
<keyword evidence="7" id="KW-1185">Reference proteome</keyword>
<dbReference type="GO" id="GO:0008854">
    <property type="term" value="F:exodeoxyribonuclease V activity"/>
    <property type="evidence" value="ECO:0007669"/>
    <property type="project" value="InterPro"/>
</dbReference>
<dbReference type="GO" id="GO:0005524">
    <property type="term" value="F:ATP binding"/>
    <property type="evidence" value="ECO:0007669"/>
    <property type="project" value="UniProtKB-UniRule"/>
</dbReference>
<feature type="region of interest" description="Disordered" evidence="4">
    <location>
        <begin position="79"/>
        <end position="108"/>
    </location>
</feature>
<feature type="compositionally biased region" description="Basic and acidic residues" evidence="4">
    <location>
        <begin position="83"/>
        <end position="108"/>
    </location>
</feature>
<evidence type="ECO:0000256" key="4">
    <source>
        <dbReference type="SAM" id="MobiDB-lite"/>
    </source>
</evidence>
<dbReference type="CDD" id="cd18809">
    <property type="entry name" value="SF1_C_RecD"/>
    <property type="match status" value="1"/>
</dbReference>
<dbReference type="GO" id="GO:0016887">
    <property type="term" value="F:ATP hydrolysis activity"/>
    <property type="evidence" value="ECO:0007669"/>
    <property type="project" value="RHEA"/>
</dbReference>
<proteinExistence type="inferred from homology"/>
<dbReference type="InterPro" id="IPR027417">
    <property type="entry name" value="P-loop_NTPase"/>
</dbReference>
<dbReference type="HOGENOM" id="CLU_007524_1_2_6"/>
<comment type="subunit">
    <text evidence="3">Heterotrimer of RecB, RecC and RecD. All subunits contribute to DNA-binding.</text>
</comment>
<dbReference type="Proteomes" id="UP000000683">
    <property type="component" value="Chromosome"/>
</dbReference>
<dbReference type="Pfam" id="PF13245">
    <property type="entry name" value="AAA_19"/>
    <property type="match status" value="1"/>
</dbReference>
<evidence type="ECO:0000256" key="1">
    <source>
        <dbReference type="ARBA" id="ARBA00022741"/>
    </source>
</evidence>
<dbReference type="GO" id="GO:0043139">
    <property type="term" value="F:5'-3' DNA helicase activity"/>
    <property type="evidence" value="ECO:0007669"/>
    <property type="project" value="UniProtKB-UniRule"/>
</dbReference>
<dbReference type="GO" id="GO:0003677">
    <property type="term" value="F:DNA binding"/>
    <property type="evidence" value="ECO:0007669"/>
    <property type="project" value="UniProtKB-UniRule"/>
</dbReference>
<dbReference type="InterPro" id="IPR006344">
    <property type="entry name" value="RecD"/>
</dbReference>
<feature type="binding site" evidence="3">
    <location>
        <begin position="246"/>
        <end position="253"/>
    </location>
    <ligand>
        <name>ATP</name>
        <dbReference type="ChEBI" id="CHEBI:30616"/>
    </ligand>
</feature>
<reference evidence="6 7" key="1">
    <citation type="journal article" date="2011" name="J. Bacteriol.">
        <title>Complete genome sequence of the polycyclic aromatic hydrocarbon-degrading bacterium Alteromonas sp. strain SN2.</title>
        <authorList>
            <person name="Jin H.M."/>
            <person name="Jeong H."/>
            <person name="Moon E.J."/>
            <person name="Math R.K."/>
            <person name="Lee K."/>
            <person name="Kim H.J."/>
            <person name="Jeon C.O."/>
            <person name="Oh T.K."/>
            <person name="Kim J.F."/>
        </authorList>
    </citation>
    <scope>NUCLEOTIDE SEQUENCE [LARGE SCALE GENOMIC DNA]</scope>
    <source>
        <strain evidence="7">JCM 17741 / KACC 18427 / KCTC 11700BP / SN2</strain>
    </source>
</reference>
<gene>
    <name evidence="3" type="primary">recD</name>
    <name evidence="6" type="ordered locus">ambt_06065</name>
</gene>
<sequence length="719" mass="80331">MINSHEYLEQLFGIEAIDRFVALEFAHCESLTDAEQVIWLHLLVTLSFMQRSGHSCLLLTEVAGARLFVEPLLESEAESEAELEAKLETDSEQEQERELEIDPDSRPWIESEPQSAQVLYVQPEPTTSDSVTSSRKLGYKFPGLTEMISVIKKALGSEKDDKNNKISPLFVYQSGKLYSRRYYNFEQEIAASIANRTHITALSEDGLSRVKALWPAMFPTNTIDEQDWQQVAVAKSLVQQFSVINGGPGTGKTYTVLRLLLALQACNQNERIVLAAPTGKAQQRMTESIVSNLETLRGKVDDKLLNSVPTDAVTLHRLLGLREHTIATRYNQHNPLMLDVLIVDEASMVDLALMARIIRALPPRARLYFIGDADQLPAVELGNVLEQLVHDSDEAEFAEMGISENNLGAVTSELRQHIATLCPHLPLLPLNENAKTWVHTLQAPQRFKGQVAEVATAIQAGKSKQALDAMHSDAATEKLLTENASSQKPKNLSDKNRWLQDGVFIQPESKFTISALKKLAQESYEPVFQAQSAKEALSLLNRVRWLTPIRKGDMGVEGLNALVFDAIKHNIKRREGFFYQGQPIMIVKNNHPQRLSNGEVGIIWPDFNGKLLAWFETQDGNLRSISLSRVPAFETVFAMTIHKSQGSEFKYVVLLLPKPESEKAAGLFHRGLVYTGLTRAKEGCLIIANTTTFSAMVERRDKRFSGLSEAIKMCVLEGE</sequence>
<evidence type="ECO:0000256" key="2">
    <source>
        <dbReference type="ARBA" id="ARBA00022840"/>
    </source>
</evidence>